<evidence type="ECO:0000313" key="3">
    <source>
        <dbReference type="Proteomes" id="UP000683000"/>
    </source>
</evidence>
<protein>
    <recommendedName>
        <fullName evidence="4">F-box domain-containing protein</fullName>
    </recommendedName>
</protein>
<dbReference type="InterPro" id="IPR032675">
    <property type="entry name" value="LRR_dom_sf"/>
</dbReference>
<keyword evidence="3" id="KW-1185">Reference proteome</keyword>
<feature type="compositionally biased region" description="Pro residues" evidence="1">
    <location>
        <begin position="1"/>
        <end position="14"/>
    </location>
</feature>
<dbReference type="Proteomes" id="UP000683000">
    <property type="component" value="Unassembled WGS sequence"/>
</dbReference>
<dbReference type="OrthoDB" id="3226575at2759"/>
<evidence type="ECO:0000313" key="2">
    <source>
        <dbReference type="EMBL" id="KAG6380895.1"/>
    </source>
</evidence>
<proteinExistence type="predicted"/>
<dbReference type="InterPro" id="IPR036047">
    <property type="entry name" value="F-box-like_dom_sf"/>
</dbReference>
<organism evidence="2 3">
    <name type="scientific">Boletus reticuloceps</name>
    <dbReference type="NCBI Taxonomy" id="495285"/>
    <lineage>
        <taxon>Eukaryota</taxon>
        <taxon>Fungi</taxon>
        <taxon>Dikarya</taxon>
        <taxon>Basidiomycota</taxon>
        <taxon>Agaricomycotina</taxon>
        <taxon>Agaricomycetes</taxon>
        <taxon>Agaricomycetidae</taxon>
        <taxon>Boletales</taxon>
        <taxon>Boletineae</taxon>
        <taxon>Boletaceae</taxon>
        <taxon>Boletoideae</taxon>
        <taxon>Boletus</taxon>
    </lineage>
</organism>
<name>A0A8I2YZB5_9AGAM</name>
<feature type="region of interest" description="Disordered" evidence="1">
    <location>
        <begin position="1"/>
        <end position="29"/>
    </location>
</feature>
<gene>
    <name evidence="2" type="ORF">JVT61DRAFT_5287</name>
</gene>
<dbReference type="SUPFAM" id="SSF81383">
    <property type="entry name" value="F-box domain"/>
    <property type="match status" value="1"/>
</dbReference>
<comment type="caution">
    <text evidence="2">The sequence shown here is derived from an EMBL/GenBank/DDBJ whole genome shotgun (WGS) entry which is preliminary data.</text>
</comment>
<dbReference type="EMBL" id="JAGFBS010000002">
    <property type="protein sequence ID" value="KAG6380895.1"/>
    <property type="molecule type" value="Genomic_DNA"/>
</dbReference>
<accession>A0A8I2YZB5</accession>
<dbReference type="Gene3D" id="1.20.1280.50">
    <property type="match status" value="1"/>
</dbReference>
<dbReference type="Gene3D" id="3.80.10.10">
    <property type="entry name" value="Ribonuclease Inhibitor"/>
    <property type="match status" value="1"/>
</dbReference>
<dbReference type="SUPFAM" id="SSF52047">
    <property type="entry name" value="RNI-like"/>
    <property type="match status" value="1"/>
</dbReference>
<evidence type="ECO:0008006" key="4">
    <source>
        <dbReference type="Google" id="ProtNLM"/>
    </source>
</evidence>
<dbReference type="AlphaFoldDB" id="A0A8I2YZB5"/>
<reference evidence="2" key="1">
    <citation type="submission" date="2021-03" db="EMBL/GenBank/DDBJ databases">
        <title>Evolutionary innovations through gain and loss of genes in the ectomycorrhizal Boletales.</title>
        <authorList>
            <person name="Wu G."/>
            <person name="Miyauchi S."/>
            <person name="Morin E."/>
            <person name="Yang Z.-L."/>
            <person name="Xu J."/>
            <person name="Martin F.M."/>
        </authorList>
    </citation>
    <scope>NUCLEOTIDE SEQUENCE</scope>
    <source>
        <strain evidence="2">BR01</strain>
    </source>
</reference>
<evidence type="ECO:0000256" key="1">
    <source>
        <dbReference type="SAM" id="MobiDB-lite"/>
    </source>
</evidence>
<sequence length="577" mass="65838">MSTDPTPPEPPALPPHRTNVSPSPTPGSKAYTNLQFQIMKDTLAVIPEPIPGKREMQPTTKERLEQWSQTIAFGEAQIQRLGAQVDPGLLRTTLQLQFNRTLVYWRLFRLVDLPPEIISNIFHLVVWSSNHPSEGVKQRLYLTWVCKAWRRLMIEDPMIWNAIWFHDAPPYERSWEWFRRAGSARLDIRLNEVDSKRTGVRDSPKFTAQQMSDILDELFTKLSQIRMLVVIVDNWPPALTVLQKLQTAGNAGIPISIERLEVHRSGLPYVWIGPGFDTQGHRDPAVLFGGQTRHLQYFCLSGIHIDFNDTPLSNLTTLDLRHIAIDSSPTLKRFREILRSCPNLDKLTLDGCGPQPEERNFDHAPVELPKLKVFTLGSFNLSFACFIVAQVHAPRVRDLTLMSMVGGDYTRLVAMLTRKFKQVRILTLYNVELKMNPTGKRTFVRWLESMPELGYARLARIKPEVLHMFAENPMNYRKSLEGGSSTTETVAPACHVLCPKFQCMEVQAVPPEGIAEFCRLRKGVGIPMKKLYLNTPWAQSLRHEHLKLLQQEVTLYIAPVGANTEEENKLLSEGWDA</sequence>